<evidence type="ECO:0000313" key="3">
    <source>
        <dbReference type="Proteomes" id="UP001243330"/>
    </source>
</evidence>
<dbReference type="AlphaFoldDB" id="A0AAD9EP87"/>
<name>A0AAD9EP87_9PEZI</name>
<gene>
    <name evidence="2" type="ORF">CCHR01_05648</name>
</gene>
<feature type="compositionally biased region" description="Polar residues" evidence="1">
    <location>
        <begin position="7"/>
        <end position="17"/>
    </location>
</feature>
<accession>A0AAD9EP87</accession>
<reference evidence="2" key="1">
    <citation type="submission" date="2023-01" db="EMBL/GenBank/DDBJ databases">
        <title>Colletotrichum chrysophilum M932 genome sequence.</title>
        <authorList>
            <person name="Baroncelli R."/>
        </authorList>
    </citation>
    <scope>NUCLEOTIDE SEQUENCE</scope>
    <source>
        <strain evidence="2">M932</strain>
    </source>
</reference>
<keyword evidence="3" id="KW-1185">Reference proteome</keyword>
<protein>
    <submittedName>
        <fullName evidence="2">Uncharacterized protein</fullName>
    </submittedName>
</protein>
<comment type="caution">
    <text evidence="2">The sequence shown here is derived from an EMBL/GenBank/DDBJ whole genome shotgun (WGS) entry which is preliminary data.</text>
</comment>
<proteinExistence type="predicted"/>
<dbReference type="EMBL" id="JAQOWY010000090">
    <property type="protein sequence ID" value="KAK1851761.1"/>
    <property type="molecule type" value="Genomic_DNA"/>
</dbReference>
<organism evidence="2 3">
    <name type="scientific">Colletotrichum chrysophilum</name>
    <dbReference type="NCBI Taxonomy" id="1836956"/>
    <lineage>
        <taxon>Eukaryota</taxon>
        <taxon>Fungi</taxon>
        <taxon>Dikarya</taxon>
        <taxon>Ascomycota</taxon>
        <taxon>Pezizomycotina</taxon>
        <taxon>Sordariomycetes</taxon>
        <taxon>Hypocreomycetidae</taxon>
        <taxon>Glomerellales</taxon>
        <taxon>Glomerellaceae</taxon>
        <taxon>Colletotrichum</taxon>
        <taxon>Colletotrichum gloeosporioides species complex</taxon>
    </lineage>
</organism>
<evidence type="ECO:0000256" key="1">
    <source>
        <dbReference type="SAM" id="MobiDB-lite"/>
    </source>
</evidence>
<dbReference type="Proteomes" id="UP001243330">
    <property type="component" value="Unassembled WGS sequence"/>
</dbReference>
<feature type="region of interest" description="Disordered" evidence="1">
    <location>
        <begin position="1"/>
        <end position="28"/>
    </location>
</feature>
<evidence type="ECO:0000313" key="2">
    <source>
        <dbReference type="EMBL" id="KAK1851761.1"/>
    </source>
</evidence>
<sequence>MSHRFTSRLSINSTNHCQGLPAAGRASARQVLHERPVTGACGGQPDKTPYVAVP</sequence>